<dbReference type="InterPro" id="IPR005623">
    <property type="entry name" value="Chaperone_NapD_NO3_reduct"/>
</dbReference>
<evidence type="ECO:0000256" key="4">
    <source>
        <dbReference type="HAMAP-Rule" id="MF_02200"/>
    </source>
</evidence>
<dbReference type="EMBL" id="OCNJ01000021">
    <property type="protein sequence ID" value="SOE01657.1"/>
    <property type="molecule type" value="Genomic_DNA"/>
</dbReference>
<keyword evidence="2 4" id="KW-0963">Cytoplasm</keyword>
<dbReference type="GO" id="GO:0005737">
    <property type="term" value="C:cytoplasm"/>
    <property type="evidence" value="ECO:0007669"/>
    <property type="project" value="UniProtKB-SubCell"/>
</dbReference>
<reference evidence="5 6" key="1">
    <citation type="submission" date="2017-09" db="EMBL/GenBank/DDBJ databases">
        <authorList>
            <person name="Ehlers B."/>
            <person name="Leendertz F.H."/>
        </authorList>
    </citation>
    <scope>NUCLEOTIDE SEQUENCE [LARGE SCALE GENOMIC DNA]</scope>
    <source>
        <strain evidence="5 6">USBA 140</strain>
    </source>
</reference>
<dbReference type="OrthoDB" id="7306089at2"/>
<organism evidence="5 6">
    <name type="scientific">Caenispirillum bisanense</name>
    <dbReference type="NCBI Taxonomy" id="414052"/>
    <lineage>
        <taxon>Bacteria</taxon>
        <taxon>Pseudomonadati</taxon>
        <taxon>Pseudomonadota</taxon>
        <taxon>Alphaproteobacteria</taxon>
        <taxon>Rhodospirillales</taxon>
        <taxon>Novispirillaceae</taxon>
        <taxon>Caenispirillum</taxon>
    </lineage>
</organism>
<dbReference type="Gene3D" id="3.30.70.920">
    <property type="match status" value="1"/>
</dbReference>
<dbReference type="RefSeq" id="WP_097281726.1">
    <property type="nucleotide sequence ID" value="NZ_OCNJ01000021.1"/>
</dbReference>
<dbReference type="PANTHER" id="PTHR38603">
    <property type="entry name" value="CHAPERONE NAPD"/>
    <property type="match status" value="1"/>
</dbReference>
<keyword evidence="3 4" id="KW-0143">Chaperone</keyword>
<dbReference type="PANTHER" id="PTHR38603:SF1">
    <property type="entry name" value="CHAPERONE NAPD"/>
    <property type="match status" value="1"/>
</dbReference>
<gene>
    <name evidence="4" type="primary">napD</name>
    <name evidence="5" type="ORF">SAMN05421508_1216</name>
</gene>
<dbReference type="Proteomes" id="UP000219621">
    <property type="component" value="Unassembled WGS sequence"/>
</dbReference>
<evidence type="ECO:0000256" key="3">
    <source>
        <dbReference type="ARBA" id="ARBA00023186"/>
    </source>
</evidence>
<dbReference type="HAMAP" id="MF_02200">
    <property type="entry name" value="NapD"/>
    <property type="match status" value="1"/>
</dbReference>
<evidence type="ECO:0000313" key="5">
    <source>
        <dbReference type="EMBL" id="SOE01657.1"/>
    </source>
</evidence>
<comment type="subunit">
    <text evidence="4">Interacts with the cytoplasmic NapA precursor.</text>
</comment>
<accession>A0A286H1M1</accession>
<sequence>MRTGRFDHADHTAPAGGPALVNICGVLLHAAPKSADAVAERLSLTAGCEVHARTGDGRIVVVIEDTPEATALDRMRQFTEWDGVAASSLVFHQFEDAEALEGEIDQ</sequence>
<proteinExistence type="inferred from homology"/>
<dbReference type="AlphaFoldDB" id="A0A286H1M1"/>
<evidence type="ECO:0000256" key="1">
    <source>
        <dbReference type="ARBA" id="ARBA00004496"/>
    </source>
</evidence>
<dbReference type="GO" id="GO:0005048">
    <property type="term" value="F:signal sequence binding"/>
    <property type="evidence" value="ECO:0007669"/>
    <property type="project" value="UniProtKB-UniRule"/>
</dbReference>
<dbReference type="GO" id="GO:0051224">
    <property type="term" value="P:negative regulation of protein transport"/>
    <property type="evidence" value="ECO:0007669"/>
    <property type="project" value="UniProtKB-UniRule"/>
</dbReference>
<protein>
    <recommendedName>
        <fullName evidence="4">Chaperone NapD</fullName>
    </recommendedName>
    <alternativeName>
        <fullName evidence="4">NapA signal peptide-binding chaperone NapD</fullName>
    </alternativeName>
</protein>
<comment type="function">
    <text evidence="4">Chaperone for NapA, the catalytic subunit of the periplasmic nitrate reductase. It binds directly and specifically to the twin-arginine signal peptide of NapA, preventing premature interaction with the Tat translocase and premature export.</text>
</comment>
<evidence type="ECO:0000256" key="2">
    <source>
        <dbReference type="ARBA" id="ARBA00022490"/>
    </source>
</evidence>
<name>A0A286H1M1_9PROT</name>
<comment type="similarity">
    <text evidence="4">Belongs to the NapD family.</text>
</comment>
<dbReference type="Pfam" id="PF03927">
    <property type="entry name" value="NapD"/>
    <property type="match status" value="1"/>
</dbReference>
<evidence type="ECO:0000313" key="6">
    <source>
        <dbReference type="Proteomes" id="UP000219621"/>
    </source>
</evidence>
<comment type="subcellular location">
    <subcellularLocation>
        <location evidence="1 4">Cytoplasm</location>
    </subcellularLocation>
</comment>
<keyword evidence="6" id="KW-1185">Reference proteome</keyword>